<proteinExistence type="predicted"/>
<evidence type="ECO:0000313" key="6">
    <source>
        <dbReference type="EMBL" id="MBK1645378.1"/>
    </source>
</evidence>
<evidence type="ECO:0000313" key="7">
    <source>
        <dbReference type="Proteomes" id="UP001138802"/>
    </source>
</evidence>
<evidence type="ECO:0000256" key="4">
    <source>
        <dbReference type="ARBA" id="ARBA00023136"/>
    </source>
</evidence>
<reference evidence="6 7" key="1">
    <citation type="journal article" date="2020" name="Microorganisms">
        <title>Osmotic Adaptation and Compatible Solute Biosynthesis of Phototrophic Bacteria as Revealed from Genome Analyses.</title>
        <authorList>
            <person name="Imhoff J.F."/>
            <person name="Rahn T."/>
            <person name="Kunzel S."/>
            <person name="Keller A."/>
            <person name="Neulinger S.C."/>
        </authorList>
    </citation>
    <scope>NUCLEOTIDE SEQUENCE [LARGE SCALE GENOMIC DNA]</scope>
    <source>
        <strain evidence="6 7">DSM 21303</strain>
    </source>
</reference>
<evidence type="ECO:0000256" key="1">
    <source>
        <dbReference type="ARBA" id="ARBA00004141"/>
    </source>
</evidence>
<feature type="transmembrane region" description="Helical" evidence="5">
    <location>
        <begin position="63"/>
        <end position="88"/>
    </location>
</feature>
<comment type="subcellular location">
    <subcellularLocation>
        <location evidence="1">Membrane</location>
        <topology evidence="1">Multi-pass membrane protein</topology>
    </subcellularLocation>
</comment>
<dbReference type="Proteomes" id="UP001138802">
    <property type="component" value="Unassembled WGS sequence"/>
</dbReference>
<dbReference type="PANTHER" id="PTHR36926">
    <property type="entry name" value="COLICIN V PRODUCTION PROTEIN"/>
    <property type="match status" value="1"/>
</dbReference>
<evidence type="ECO:0000256" key="5">
    <source>
        <dbReference type="SAM" id="Phobius"/>
    </source>
</evidence>
<keyword evidence="4 5" id="KW-0472">Membrane</keyword>
<gene>
    <name evidence="6" type="ORF">CKO25_12135</name>
</gene>
<feature type="transmembrane region" description="Helical" evidence="5">
    <location>
        <begin position="6"/>
        <end position="25"/>
    </location>
</feature>
<sequence length="163" mass="17624">MNWLDFVIIGVVILSALVGLARGLIREVVSVGVWIAAIVVAWLFHAQVAELLVPYLSQGSVRLAIAFIVLILATLVLGAILGAMLSVVIEKTGLSGLDRLLGLGFGAARGVIIVAMAVFLMNYTPITQDAWWQESQLVSQFEHVAAWLIELVPPEIQAKIRNL</sequence>
<name>A0A9X1B9K1_9GAMM</name>
<keyword evidence="7" id="KW-1185">Reference proteome</keyword>
<dbReference type="PANTHER" id="PTHR36926:SF1">
    <property type="entry name" value="COLICIN V PRODUCTION PROTEIN"/>
    <property type="match status" value="1"/>
</dbReference>
<dbReference type="Pfam" id="PF02674">
    <property type="entry name" value="Colicin_V"/>
    <property type="match status" value="1"/>
</dbReference>
<feature type="transmembrane region" description="Helical" evidence="5">
    <location>
        <begin position="100"/>
        <end position="121"/>
    </location>
</feature>
<dbReference type="InterPro" id="IPR052719">
    <property type="entry name" value="CvpA-like"/>
</dbReference>
<accession>A0A9X1B9K1</accession>
<dbReference type="AlphaFoldDB" id="A0A9X1B9K1"/>
<keyword evidence="3 5" id="KW-1133">Transmembrane helix</keyword>
<organism evidence="6 7">
    <name type="scientific">Thiocapsa imhoffii</name>
    <dbReference type="NCBI Taxonomy" id="382777"/>
    <lineage>
        <taxon>Bacteria</taxon>
        <taxon>Pseudomonadati</taxon>
        <taxon>Pseudomonadota</taxon>
        <taxon>Gammaproteobacteria</taxon>
        <taxon>Chromatiales</taxon>
        <taxon>Chromatiaceae</taxon>
        <taxon>Thiocapsa</taxon>
    </lineage>
</organism>
<comment type="caution">
    <text evidence="6">The sequence shown here is derived from an EMBL/GenBank/DDBJ whole genome shotgun (WGS) entry which is preliminary data.</text>
</comment>
<dbReference type="GO" id="GO:0009403">
    <property type="term" value="P:toxin biosynthetic process"/>
    <property type="evidence" value="ECO:0007669"/>
    <property type="project" value="InterPro"/>
</dbReference>
<protein>
    <submittedName>
        <fullName evidence="6">Colicin V production CvpA</fullName>
    </submittedName>
</protein>
<evidence type="ECO:0000256" key="3">
    <source>
        <dbReference type="ARBA" id="ARBA00022989"/>
    </source>
</evidence>
<dbReference type="InterPro" id="IPR003825">
    <property type="entry name" value="Colicin-V_CvpA"/>
</dbReference>
<evidence type="ECO:0000256" key="2">
    <source>
        <dbReference type="ARBA" id="ARBA00022692"/>
    </source>
</evidence>
<keyword evidence="2 5" id="KW-0812">Transmembrane</keyword>
<dbReference type="GO" id="GO:0016020">
    <property type="term" value="C:membrane"/>
    <property type="evidence" value="ECO:0007669"/>
    <property type="project" value="UniProtKB-SubCell"/>
</dbReference>
<feature type="transmembrane region" description="Helical" evidence="5">
    <location>
        <begin position="32"/>
        <end position="57"/>
    </location>
</feature>
<dbReference type="EMBL" id="NRSD01000012">
    <property type="protein sequence ID" value="MBK1645378.1"/>
    <property type="molecule type" value="Genomic_DNA"/>
</dbReference>